<proteinExistence type="predicted"/>
<dbReference type="STRING" id="90262.A0A1X2J0N6"/>
<feature type="compositionally biased region" description="Low complexity" evidence="1">
    <location>
        <begin position="49"/>
        <end position="69"/>
    </location>
</feature>
<evidence type="ECO:0000313" key="4">
    <source>
        <dbReference type="Proteomes" id="UP000193560"/>
    </source>
</evidence>
<dbReference type="InterPro" id="IPR035899">
    <property type="entry name" value="DBL_dom_sf"/>
</dbReference>
<dbReference type="InterPro" id="IPR000219">
    <property type="entry name" value="DH_dom"/>
</dbReference>
<dbReference type="PANTHER" id="PTHR46572">
    <property type="entry name" value="RHO1 GDP-GTP EXCHANGE PROTEIN 1-RELATED"/>
    <property type="match status" value="1"/>
</dbReference>
<feature type="region of interest" description="Disordered" evidence="1">
    <location>
        <begin position="45"/>
        <end position="78"/>
    </location>
</feature>
<protein>
    <submittedName>
        <fullName evidence="3">Dbl homology domain-containing protein</fullName>
    </submittedName>
</protein>
<dbReference type="Proteomes" id="UP000193560">
    <property type="component" value="Unassembled WGS sequence"/>
</dbReference>
<accession>A0A1X2J0N6</accession>
<evidence type="ECO:0000259" key="2">
    <source>
        <dbReference type="PROSITE" id="PS50010"/>
    </source>
</evidence>
<feature type="non-terminal residue" evidence="3">
    <location>
        <position position="1"/>
    </location>
</feature>
<dbReference type="PROSITE" id="PS50010">
    <property type="entry name" value="DH_2"/>
    <property type="match status" value="1"/>
</dbReference>
<keyword evidence="4" id="KW-1185">Reference proteome</keyword>
<dbReference type="OrthoDB" id="2272012at2759"/>
<feature type="domain" description="DH" evidence="2">
    <location>
        <begin position="113"/>
        <end position="295"/>
    </location>
</feature>
<dbReference type="CDD" id="cd00160">
    <property type="entry name" value="RhoGEF"/>
    <property type="match status" value="1"/>
</dbReference>
<evidence type="ECO:0000256" key="1">
    <source>
        <dbReference type="SAM" id="MobiDB-lite"/>
    </source>
</evidence>
<dbReference type="SUPFAM" id="SSF48065">
    <property type="entry name" value="DBL homology domain (DH-domain)"/>
    <property type="match status" value="1"/>
</dbReference>
<dbReference type="Pfam" id="PF00621">
    <property type="entry name" value="RhoGEF"/>
    <property type="match status" value="1"/>
</dbReference>
<organism evidence="3 4">
    <name type="scientific">Absidia repens</name>
    <dbReference type="NCBI Taxonomy" id="90262"/>
    <lineage>
        <taxon>Eukaryota</taxon>
        <taxon>Fungi</taxon>
        <taxon>Fungi incertae sedis</taxon>
        <taxon>Mucoromycota</taxon>
        <taxon>Mucoromycotina</taxon>
        <taxon>Mucoromycetes</taxon>
        <taxon>Mucorales</taxon>
        <taxon>Cunninghamellaceae</taxon>
        <taxon>Absidia</taxon>
    </lineage>
</organism>
<dbReference type="InterPro" id="IPR052233">
    <property type="entry name" value="Rho-type_GEFs"/>
</dbReference>
<sequence length="357" mass="40984">IELYQGVYTPLTRCYASRCPGDQTCYSHSCPRKFVSDTKRDTFQPATVTPNISNAPIPSSPSLPAASTLTPPPLPPPLTIKTNTTSTRQQQHSLWIHSVPRTIVCTTSLAERHRQEALYELIQTEIDFVGHLRYIKKCWIEPLSLQPQNESIVKHVFWNWLDILHVSTRLMEALVTRQQEDHRIRHVGGVLLAHVGQFEPFIIYGSHQMVGKFYLELEKKRNPRFAQFVKETEQRPESERLELNGYLTKVTTRLGRYPILLNTILKWTPAGHPDHELLGRVLEILEGLLLRLDGQVGQATHQFELEQISDRLLFNKFSAQQSLVKTRIIEGGGFSFFPSLEAHVINHLLYILHITYI</sequence>
<evidence type="ECO:0000313" key="3">
    <source>
        <dbReference type="EMBL" id="ORZ25392.1"/>
    </source>
</evidence>
<dbReference type="Gene3D" id="1.20.900.10">
    <property type="entry name" value="Dbl homology (DH) domain"/>
    <property type="match status" value="1"/>
</dbReference>
<name>A0A1X2J0N6_9FUNG</name>
<dbReference type="AlphaFoldDB" id="A0A1X2J0N6"/>
<dbReference type="SMART" id="SM00325">
    <property type="entry name" value="RhoGEF"/>
    <property type="match status" value="1"/>
</dbReference>
<reference evidence="3 4" key="1">
    <citation type="submission" date="2016-07" db="EMBL/GenBank/DDBJ databases">
        <title>Pervasive Adenine N6-methylation of Active Genes in Fungi.</title>
        <authorList>
            <consortium name="DOE Joint Genome Institute"/>
            <person name="Mondo S.J."/>
            <person name="Dannebaum R.O."/>
            <person name="Kuo R.C."/>
            <person name="Labutti K."/>
            <person name="Haridas S."/>
            <person name="Kuo A."/>
            <person name="Salamov A."/>
            <person name="Ahrendt S.R."/>
            <person name="Lipzen A."/>
            <person name="Sullivan W."/>
            <person name="Andreopoulos W.B."/>
            <person name="Clum A."/>
            <person name="Lindquist E."/>
            <person name="Daum C."/>
            <person name="Ramamoorthy G.K."/>
            <person name="Gryganskyi A."/>
            <person name="Culley D."/>
            <person name="Magnuson J.K."/>
            <person name="James T.Y."/>
            <person name="O'Malley M.A."/>
            <person name="Stajich J.E."/>
            <person name="Spatafora J.W."/>
            <person name="Visel A."/>
            <person name="Grigoriev I.V."/>
        </authorList>
    </citation>
    <scope>NUCLEOTIDE SEQUENCE [LARGE SCALE GENOMIC DNA]</scope>
    <source>
        <strain evidence="3 4">NRRL 1336</strain>
    </source>
</reference>
<comment type="caution">
    <text evidence="3">The sequence shown here is derived from an EMBL/GenBank/DDBJ whole genome shotgun (WGS) entry which is preliminary data.</text>
</comment>
<dbReference type="PANTHER" id="PTHR46572:SF2">
    <property type="entry name" value="RHO1 GDP-GTP EXCHANGE PROTEIN 1-RELATED"/>
    <property type="match status" value="1"/>
</dbReference>
<dbReference type="EMBL" id="MCGE01000001">
    <property type="protein sequence ID" value="ORZ25392.1"/>
    <property type="molecule type" value="Genomic_DNA"/>
</dbReference>
<gene>
    <name evidence="3" type="ORF">BCR42DRAFT_316142</name>
</gene>
<dbReference type="GO" id="GO:0005085">
    <property type="term" value="F:guanyl-nucleotide exchange factor activity"/>
    <property type="evidence" value="ECO:0007669"/>
    <property type="project" value="InterPro"/>
</dbReference>